<dbReference type="GO" id="GO:0005524">
    <property type="term" value="F:ATP binding"/>
    <property type="evidence" value="ECO:0007669"/>
    <property type="project" value="InterPro"/>
</dbReference>
<dbReference type="GO" id="GO:0005634">
    <property type="term" value="C:nucleus"/>
    <property type="evidence" value="ECO:0007669"/>
    <property type="project" value="TreeGrafter"/>
</dbReference>
<reference evidence="2 3" key="1">
    <citation type="journal article" date="2018" name="Mol. Biol. Evol.">
        <title>Broad Genomic Sampling Reveals a Smut Pathogenic Ancestry of the Fungal Clade Ustilaginomycotina.</title>
        <authorList>
            <person name="Kijpornyongpan T."/>
            <person name="Mondo S.J."/>
            <person name="Barry K."/>
            <person name="Sandor L."/>
            <person name="Lee J."/>
            <person name="Lipzen A."/>
            <person name="Pangilinan J."/>
            <person name="LaButti K."/>
            <person name="Hainaut M."/>
            <person name="Henrissat B."/>
            <person name="Grigoriev I.V."/>
            <person name="Spatafora J.W."/>
            <person name="Aime M.C."/>
        </authorList>
    </citation>
    <scope>NUCLEOTIDE SEQUENCE [LARGE SCALE GENOMIC DNA]</scope>
    <source>
        <strain evidence="2 3">MCA 4198</strain>
    </source>
</reference>
<proteinExistence type="predicted"/>
<dbReference type="SUPFAM" id="SSF56112">
    <property type="entry name" value="Protein kinase-like (PK-like)"/>
    <property type="match status" value="1"/>
</dbReference>
<dbReference type="PANTHER" id="PTHR44167:SF30">
    <property type="entry name" value="PHOSPHORYLASE KINASE"/>
    <property type="match status" value="1"/>
</dbReference>
<dbReference type="PROSITE" id="PS00108">
    <property type="entry name" value="PROTEIN_KINASE_ST"/>
    <property type="match status" value="1"/>
</dbReference>
<dbReference type="PROSITE" id="PS50011">
    <property type="entry name" value="PROTEIN_KINASE_DOM"/>
    <property type="match status" value="1"/>
</dbReference>
<dbReference type="GeneID" id="37043031"/>
<dbReference type="Pfam" id="PF00069">
    <property type="entry name" value="Pkinase"/>
    <property type="match status" value="1"/>
</dbReference>
<dbReference type="SMART" id="SM00220">
    <property type="entry name" value="S_TKc"/>
    <property type="match status" value="1"/>
</dbReference>
<dbReference type="InterPro" id="IPR011009">
    <property type="entry name" value="Kinase-like_dom_sf"/>
</dbReference>
<dbReference type="InterPro" id="IPR000719">
    <property type="entry name" value="Prot_kinase_dom"/>
</dbReference>
<feature type="domain" description="Protein kinase" evidence="1">
    <location>
        <begin position="1"/>
        <end position="310"/>
    </location>
</feature>
<evidence type="ECO:0000313" key="3">
    <source>
        <dbReference type="Proteomes" id="UP000245768"/>
    </source>
</evidence>
<evidence type="ECO:0000259" key="1">
    <source>
        <dbReference type="PROSITE" id="PS50011"/>
    </source>
</evidence>
<protein>
    <recommendedName>
        <fullName evidence="1">Protein kinase domain-containing protein</fullName>
    </recommendedName>
</protein>
<gene>
    <name evidence="2" type="ORF">FA10DRAFT_265566</name>
</gene>
<dbReference type="Gene3D" id="1.10.510.10">
    <property type="entry name" value="Transferase(Phosphotransferase) domain 1"/>
    <property type="match status" value="1"/>
</dbReference>
<organism evidence="2 3">
    <name type="scientific">Acaromyces ingoldii</name>
    <dbReference type="NCBI Taxonomy" id="215250"/>
    <lineage>
        <taxon>Eukaryota</taxon>
        <taxon>Fungi</taxon>
        <taxon>Dikarya</taxon>
        <taxon>Basidiomycota</taxon>
        <taxon>Ustilaginomycotina</taxon>
        <taxon>Exobasidiomycetes</taxon>
        <taxon>Exobasidiales</taxon>
        <taxon>Cryptobasidiaceae</taxon>
        <taxon>Acaromyces</taxon>
    </lineage>
</organism>
<dbReference type="RefSeq" id="XP_025378917.1">
    <property type="nucleotide sequence ID" value="XM_025521115.1"/>
</dbReference>
<dbReference type="GO" id="GO:0044773">
    <property type="term" value="P:mitotic DNA damage checkpoint signaling"/>
    <property type="evidence" value="ECO:0007669"/>
    <property type="project" value="TreeGrafter"/>
</dbReference>
<keyword evidence="3" id="KW-1185">Reference proteome</keyword>
<sequence length="310" mass="34416">MAIARDTLEAMRYLHDVARVAHRDVKPSNIVLFTQKGSPFPRPVLIDFGTAQSDVSVRGPGGNGQEKQESCVGTGAYRAPETLFAPSEGYDAVKVDMWEWATTVIEGFLQLEVIIEDEDEEDGLGYEDEFGVSPDRGNALKDLEQALWADDDGQSWSDARVPKRRKSSLAWEYNRGPADASKPPKVIKTYRRKTLFEGNRGDLGLAGSIFALRELPSATKEGEELWPESVNFQPPLSKMPFIRRPPDPGGLRGHLEPIFSQLMQSDELTSSLKQTLDRKFINLLDSCLQLSASRRPSASQALYAISNTSQ</sequence>
<dbReference type="EMBL" id="KZ819635">
    <property type="protein sequence ID" value="PWN91719.1"/>
    <property type="molecule type" value="Genomic_DNA"/>
</dbReference>
<evidence type="ECO:0000313" key="2">
    <source>
        <dbReference type="EMBL" id="PWN91719.1"/>
    </source>
</evidence>
<accession>A0A316YQZ9</accession>
<dbReference type="Proteomes" id="UP000245768">
    <property type="component" value="Unassembled WGS sequence"/>
</dbReference>
<dbReference type="PANTHER" id="PTHR44167">
    <property type="entry name" value="OVARIAN-SPECIFIC SERINE/THREONINE-PROTEIN KINASE LOK-RELATED"/>
    <property type="match status" value="1"/>
</dbReference>
<dbReference type="InParanoid" id="A0A316YQZ9"/>
<dbReference type="STRING" id="215250.A0A316YQZ9"/>
<dbReference type="InterPro" id="IPR008271">
    <property type="entry name" value="Ser/Thr_kinase_AS"/>
</dbReference>
<dbReference type="OrthoDB" id="4062651at2759"/>
<name>A0A316YQZ9_9BASI</name>
<dbReference type="AlphaFoldDB" id="A0A316YQZ9"/>
<dbReference type="GO" id="GO:0004674">
    <property type="term" value="F:protein serine/threonine kinase activity"/>
    <property type="evidence" value="ECO:0007669"/>
    <property type="project" value="TreeGrafter"/>
</dbReference>